<keyword evidence="12 14" id="KW-0378">Hydrolase</keyword>
<evidence type="ECO:0000256" key="6">
    <source>
        <dbReference type="ARBA" id="ARBA00012180"/>
    </source>
</evidence>
<evidence type="ECO:0000256" key="11">
    <source>
        <dbReference type="ARBA" id="ARBA00022759"/>
    </source>
</evidence>
<reference evidence="18 19" key="1">
    <citation type="submission" date="2016-10" db="EMBL/GenBank/DDBJ databases">
        <authorList>
            <person name="de Groot N.N."/>
        </authorList>
    </citation>
    <scope>NUCLEOTIDE SEQUENCE [LARGE SCALE GENOMIC DNA]</scope>
    <source>
        <strain evidence="18 19">CCM7597</strain>
    </source>
</reference>
<dbReference type="FunFam" id="3.30.420.10:FF:000006">
    <property type="entry name" value="Ribonuclease HII"/>
    <property type="match status" value="1"/>
</dbReference>
<keyword evidence="13 14" id="KW-0464">Manganese</keyword>
<accession>A0A1H4HDD3</accession>
<evidence type="ECO:0000256" key="9">
    <source>
        <dbReference type="ARBA" id="ARBA00022722"/>
    </source>
</evidence>
<dbReference type="EMBL" id="FNQR01000026">
    <property type="protein sequence ID" value="SEB19460.1"/>
    <property type="molecule type" value="Genomic_DNA"/>
</dbReference>
<keyword evidence="9 14" id="KW-0540">Nuclease</keyword>
<evidence type="ECO:0000256" key="10">
    <source>
        <dbReference type="ARBA" id="ARBA00022723"/>
    </source>
</evidence>
<feature type="binding site" evidence="14 15">
    <location>
        <position position="77"/>
    </location>
    <ligand>
        <name>a divalent metal cation</name>
        <dbReference type="ChEBI" id="CHEBI:60240"/>
    </ligand>
</feature>
<dbReference type="InterPro" id="IPR022898">
    <property type="entry name" value="RNase_HII"/>
</dbReference>
<dbReference type="GO" id="GO:0005737">
    <property type="term" value="C:cytoplasm"/>
    <property type="evidence" value="ECO:0007669"/>
    <property type="project" value="UniProtKB-SubCell"/>
</dbReference>
<evidence type="ECO:0000256" key="16">
    <source>
        <dbReference type="RuleBase" id="RU003515"/>
    </source>
</evidence>
<feature type="binding site" evidence="14 15">
    <location>
        <position position="169"/>
    </location>
    <ligand>
        <name>a divalent metal cation</name>
        <dbReference type="ChEBI" id="CHEBI:60240"/>
    </ligand>
</feature>
<evidence type="ECO:0000256" key="4">
    <source>
        <dbReference type="ARBA" id="ARBA00004496"/>
    </source>
</evidence>
<evidence type="ECO:0000256" key="15">
    <source>
        <dbReference type="PROSITE-ProRule" id="PRU01319"/>
    </source>
</evidence>
<dbReference type="RefSeq" id="WP_093046774.1">
    <property type="nucleotide sequence ID" value="NZ_FNQR01000026.1"/>
</dbReference>
<dbReference type="Gene3D" id="3.30.420.10">
    <property type="entry name" value="Ribonuclease H-like superfamily/Ribonuclease H"/>
    <property type="match status" value="1"/>
</dbReference>
<dbReference type="SUPFAM" id="SSF53098">
    <property type="entry name" value="Ribonuclease H-like"/>
    <property type="match status" value="1"/>
</dbReference>
<dbReference type="InterPro" id="IPR012337">
    <property type="entry name" value="RNaseH-like_sf"/>
</dbReference>
<name>A0A1H4HDD3_9BACI</name>
<sequence>MGKWTIAEVKDMLSRKQLEEKDIEELRKDTRKGIQKLLMQREQRLQKEHAMLLKYQEMMDFEKRQYQLGNHFVAGIDEAGRGPLAGPVVAGCVVLHKDYYLEGLNDSKQLSQEKRERFFEKIVTDAFAYGSGIVTNEEIDRYNIYQATKMAMRRAVENLGMTPDHVLIDAVKLEGLPCPSESLIKGDQRSVSIAAASIIAKVTRDRKMREIHEKFPMYDFKANQGYGTSTHLEALEQFGPSPYHRRSFSPVTAAIKR</sequence>
<dbReference type="GO" id="GO:0006298">
    <property type="term" value="P:mismatch repair"/>
    <property type="evidence" value="ECO:0007669"/>
    <property type="project" value="TreeGrafter"/>
</dbReference>
<proteinExistence type="inferred from homology"/>
<dbReference type="NCBIfam" id="NF000595">
    <property type="entry name" value="PRK00015.1-3"/>
    <property type="match status" value="1"/>
</dbReference>
<evidence type="ECO:0000256" key="7">
    <source>
        <dbReference type="ARBA" id="ARBA00019179"/>
    </source>
</evidence>
<dbReference type="OrthoDB" id="9803420at2"/>
<dbReference type="GO" id="GO:0003723">
    <property type="term" value="F:RNA binding"/>
    <property type="evidence" value="ECO:0007669"/>
    <property type="project" value="UniProtKB-UniRule"/>
</dbReference>
<dbReference type="PANTHER" id="PTHR10954">
    <property type="entry name" value="RIBONUCLEASE H2 SUBUNIT A"/>
    <property type="match status" value="1"/>
</dbReference>
<evidence type="ECO:0000256" key="1">
    <source>
        <dbReference type="ARBA" id="ARBA00000077"/>
    </source>
</evidence>
<dbReference type="EC" id="3.1.26.4" evidence="6 14"/>
<evidence type="ECO:0000256" key="5">
    <source>
        <dbReference type="ARBA" id="ARBA00007383"/>
    </source>
</evidence>
<dbReference type="NCBIfam" id="NF000594">
    <property type="entry name" value="PRK00015.1-1"/>
    <property type="match status" value="1"/>
</dbReference>
<keyword evidence="10 14" id="KW-0479">Metal-binding</keyword>
<dbReference type="InterPro" id="IPR024567">
    <property type="entry name" value="RNase_HII/HIII_dom"/>
</dbReference>
<dbReference type="HAMAP" id="MF_00052_B">
    <property type="entry name" value="RNase_HII_B"/>
    <property type="match status" value="1"/>
</dbReference>
<dbReference type="GO" id="GO:0030145">
    <property type="term" value="F:manganese ion binding"/>
    <property type="evidence" value="ECO:0007669"/>
    <property type="project" value="UniProtKB-UniRule"/>
</dbReference>
<evidence type="ECO:0000313" key="18">
    <source>
        <dbReference type="EMBL" id="SEB19460.1"/>
    </source>
</evidence>
<comment type="catalytic activity">
    <reaction evidence="1 14 15 16">
        <text>Endonucleolytic cleavage to 5'-phosphomonoester.</text>
        <dbReference type="EC" id="3.1.26.4"/>
    </reaction>
</comment>
<dbReference type="InterPro" id="IPR036397">
    <property type="entry name" value="RNaseH_sf"/>
</dbReference>
<keyword evidence="19" id="KW-1185">Reference proteome</keyword>
<comment type="cofactor">
    <cofactor evidence="2">
        <name>Mg(2+)</name>
        <dbReference type="ChEBI" id="CHEBI:18420"/>
    </cofactor>
</comment>
<dbReference type="GO" id="GO:0043137">
    <property type="term" value="P:DNA replication, removal of RNA primer"/>
    <property type="evidence" value="ECO:0007669"/>
    <property type="project" value="TreeGrafter"/>
</dbReference>
<comment type="function">
    <text evidence="3 14 16">Endonuclease that specifically degrades the RNA of RNA-DNA hybrids.</text>
</comment>
<dbReference type="AlphaFoldDB" id="A0A1H4HDD3"/>
<dbReference type="Proteomes" id="UP000198584">
    <property type="component" value="Unassembled WGS sequence"/>
</dbReference>
<evidence type="ECO:0000256" key="14">
    <source>
        <dbReference type="HAMAP-Rule" id="MF_00052"/>
    </source>
</evidence>
<evidence type="ECO:0000256" key="2">
    <source>
        <dbReference type="ARBA" id="ARBA00001946"/>
    </source>
</evidence>
<gene>
    <name evidence="14" type="primary">rnhB</name>
    <name evidence="18" type="ORF">SAMN05421743_1263</name>
</gene>
<evidence type="ECO:0000313" key="19">
    <source>
        <dbReference type="Proteomes" id="UP000198584"/>
    </source>
</evidence>
<comment type="similarity">
    <text evidence="5 14 16">Belongs to the RNase HII family.</text>
</comment>
<evidence type="ECO:0000256" key="8">
    <source>
        <dbReference type="ARBA" id="ARBA00022490"/>
    </source>
</evidence>
<dbReference type="InterPro" id="IPR001352">
    <property type="entry name" value="RNase_HII/HIII"/>
</dbReference>
<feature type="binding site" evidence="14 15">
    <location>
        <position position="78"/>
    </location>
    <ligand>
        <name>a divalent metal cation</name>
        <dbReference type="ChEBI" id="CHEBI:60240"/>
    </ligand>
</feature>
<organism evidence="18 19">
    <name type="scientific">Thalassobacillus cyri</name>
    <dbReference type="NCBI Taxonomy" id="571932"/>
    <lineage>
        <taxon>Bacteria</taxon>
        <taxon>Bacillati</taxon>
        <taxon>Bacillota</taxon>
        <taxon>Bacilli</taxon>
        <taxon>Bacillales</taxon>
        <taxon>Bacillaceae</taxon>
        <taxon>Thalassobacillus</taxon>
    </lineage>
</organism>
<dbReference type="GO" id="GO:0032299">
    <property type="term" value="C:ribonuclease H2 complex"/>
    <property type="evidence" value="ECO:0007669"/>
    <property type="project" value="TreeGrafter"/>
</dbReference>
<protein>
    <recommendedName>
        <fullName evidence="7 14">Ribonuclease HII</fullName>
        <shortName evidence="14">RNase HII</shortName>
        <ecNumber evidence="6 14">3.1.26.4</ecNumber>
    </recommendedName>
</protein>
<dbReference type="STRING" id="571932.SAMN05421743_1263"/>
<evidence type="ECO:0000259" key="17">
    <source>
        <dbReference type="PROSITE" id="PS51975"/>
    </source>
</evidence>
<dbReference type="GO" id="GO:0004523">
    <property type="term" value="F:RNA-DNA hybrid ribonuclease activity"/>
    <property type="evidence" value="ECO:0007669"/>
    <property type="project" value="UniProtKB-UniRule"/>
</dbReference>
<evidence type="ECO:0000256" key="12">
    <source>
        <dbReference type="ARBA" id="ARBA00022801"/>
    </source>
</evidence>
<keyword evidence="8 14" id="KW-0963">Cytoplasm</keyword>
<dbReference type="PROSITE" id="PS51975">
    <property type="entry name" value="RNASE_H_2"/>
    <property type="match status" value="1"/>
</dbReference>
<keyword evidence="11 14" id="KW-0255">Endonuclease</keyword>
<dbReference type="PANTHER" id="PTHR10954:SF18">
    <property type="entry name" value="RIBONUCLEASE HII"/>
    <property type="match status" value="1"/>
</dbReference>
<comment type="subcellular location">
    <subcellularLocation>
        <location evidence="4 14">Cytoplasm</location>
    </subcellularLocation>
</comment>
<comment type="cofactor">
    <cofactor evidence="14 15">
        <name>Mn(2+)</name>
        <dbReference type="ChEBI" id="CHEBI:29035"/>
    </cofactor>
    <cofactor evidence="14 15">
        <name>Mg(2+)</name>
        <dbReference type="ChEBI" id="CHEBI:18420"/>
    </cofactor>
    <text evidence="14 15">Manganese or magnesium. Binds 1 divalent metal ion per monomer in the absence of substrate. May bind a second metal ion after substrate binding.</text>
</comment>
<evidence type="ECO:0000256" key="3">
    <source>
        <dbReference type="ARBA" id="ARBA00004065"/>
    </source>
</evidence>
<dbReference type="Pfam" id="PF01351">
    <property type="entry name" value="RNase_HII"/>
    <property type="match status" value="1"/>
</dbReference>
<evidence type="ECO:0000256" key="13">
    <source>
        <dbReference type="ARBA" id="ARBA00023211"/>
    </source>
</evidence>
<dbReference type="CDD" id="cd07182">
    <property type="entry name" value="RNase_HII_bacteria_HII_like"/>
    <property type="match status" value="1"/>
</dbReference>
<feature type="domain" description="RNase H type-2" evidence="17">
    <location>
        <begin position="71"/>
        <end position="257"/>
    </location>
</feature>